<gene>
    <name evidence="6" type="ORF">NJ75_01722</name>
</gene>
<accession>A0A0B9A8B2</accession>
<dbReference type="InterPro" id="IPR007450">
    <property type="entry name" value="BamE_dom"/>
</dbReference>
<dbReference type="PANTHER" id="PTHR37482">
    <property type="entry name" value="OUTER MEMBRANE PROTEIN ASSEMBLY FACTOR BAME"/>
    <property type="match status" value="1"/>
</dbReference>
<keyword evidence="3" id="KW-0998">Cell outer membrane</keyword>
<dbReference type="Proteomes" id="UP000031338">
    <property type="component" value="Unassembled WGS sequence"/>
</dbReference>
<keyword evidence="1 4" id="KW-0732">Signal</keyword>
<evidence type="ECO:0000256" key="3">
    <source>
        <dbReference type="ARBA" id="ARBA00023237"/>
    </source>
</evidence>
<dbReference type="InterPro" id="IPR037873">
    <property type="entry name" value="BamE-like"/>
</dbReference>
<sequence length="164" mass="17404">MRNMRLMVQGAAVLALGVAASGCASIKDHRGYIIDEALVASVQPGVDNKLSVERTLGRPTFTSQFGRQTWYYVAQNTRQRPFNRPQTSDQSVIVVDFDARGNVSSMGRQGMEKVVRLSPESDKTPTLGRDRSFFQDLFGNIGAVGAIPGGAGGGAPTGTGPNGS</sequence>
<comment type="caution">
    <text evidence="6">The sequence shown here is derived from an EMBL/GenBank/DDBJ whole genome shotgun (WGS) entry which is preliminary data.</text>
</comment>
<feature type="domain" description="Outer membrane protein assembly factor BamE" evidence="5">
    <location>
        <begin position="31"/>
        <end position="106"/>
    </location>
</feature>
<dbReference type="PROSITE" id="PS51257">
    <property type="entry name" value="PROKAR_LIPOPROTEIN"/>
    <property type="match status" value="1"/>
</dbReference>
<dbReference type="STRING" id="48936.NJ75_01722"/>
<dbReference type="GO" id="GO:1990063">
    <property type="term" value="C:Bam protein complex"/>
    <property type="evidence" value="ECO:0007669"/>
    <property type="project" value="TreeGrafter"/>
</dbReference>
<dbReference type="PANTHER" id="PTHR37482:SF1">
    <property type="entry name" value="OUTER MEMBRANE PROTEIN ASSEMBLY FACTOR BAME"/>
    <property type="match status" value="1"/>
</dbReference>
<keyword evidence="7" id="KW-1185">Reference proteome</keyword>
<evidence type="ECO:0000256" key="1">
    <source>
        <dbReference type="ARBA" id="ARBA00022729"/>
    </source>
</evidence>
<protein>
    <submittedName>
        <fullName evidence="6">SmpA/OmlA</fullName>
    </submittedName>
</protein>
<evidence type="ECO:0000256" key="4">
    <source>
        <dbReference type="SAM" id="SignalP"/>
    </source>
</evidence>
<proteinExistence type="predicted"/>
<feature type="signal peptide" evidence="4">
    <location>
        <begin position="1"/>
        <end position="24"/>
    </location>
</feature>
<keyword evidence="2" id="KW-0472">Membrane</keyword>
<dbReference type="GO" id="GO:0051205">
    <property type="term" value="P:protein insertion into membrane"/>
    <property type="evidence" value="ECO:0007669"/>
    <property type="project" value="TreeGrafter"/>
</dbReference>
<dbReference type="RefSeq" id="WP_039333453.1">
    <property type="nucleotide sequence ID" value="NZ_JRVC01000007.1"/>
</dbReference>
<dbReference type="AlphaFoldDB" id="A0A0B9A8B2"/>
<reference evidence="6 7" key="1">
    <citation type="submission" date="2014-10" db="EMBL/GenBank/DDBJ databases">
        <title>Draft genome sequence of Novosphingobium subterraneum DSM 12447.</title>
        <authorList>
            <person name="Gan H.M."/>
            <person name="Gan H.Y."/>
            <person name="Savka M.A."/>
        </authorList>
    </citation>
    <scope>NUCLEOTIDE SEQUENCE [LARGE SCALE GENOMIC DNA]</scope>
    <source>
        <strain evidence="6 7">DSM 12447</strain>
    </source>
</reference>
<dbReference type="PATRIC" id="fig|48936.3.peg.1727"/>
<dbReference type="Pfam" id="PF04355">
    <property type="entry name" value="BamE"/>
    <property type="match status" value="1"/>
</dbReference>
<evidence type="ECO:0000313" key="7">
    <source>
        <dbReference type="Proteomes" id="UP000031338"/>
    </source>
</evidence>
<evidence type="ECO:0000313" key="6">
    <source>
        <dbReference type="EMBL" id="KHS46886.1"/>
    </source>
</evidence>
<dbReference type="GO" id="GO:0030674">
    <property type="term" value="F:protein-macromolecule adaptor activity"/>
    <property type="evidence" value="ECO:0007669"/>
    <property type="project" value="TreeGrafter"/>
</dbReference>
<dbReference type="InterPro" id="IPR026592">
    <property type="entry name" value="BamE"/>
</dbReference>
<evidence type="ECO:0000256" key="2">
    <source>
        <dbReference type="ARBA" id="ARBA00023136"/>
    </source>
</evidence>
<organism evidence="6 7">
    <name type="scientific">Novosphingobium subterraneum</name>
    <dbReference type="NCBI Taxonomy" id="48936"/>
    <lineage>
        <taxon>Bacteria</taxon>
        <taxon>Pseudomonadati</taxon>
        <taxon>Pseudomonadota</taxon>
        <taxon>Alphaproteobacteria</taxon>
        <taxon>Sphingomonadales</taxon>
        <taxon>Sphingomonadaceae</taxon>
        <taxon>Novosphingobium</taxon>
    </lineage>
</organism>
<name>A0A0B9A8B2_9SPHN</name>
<dbReference type="EMBL" id="JRVC01000007">
    <property type="protein sequence ID" value="KHS46886.1"/>
    <property type="molecule type" value="Genomic_DNA"/>
</dbReference>
<dbReference type="Gene3D" id="3.30.1450.10">
    <property type="match status" value="1"/>
</dbReference>
<evidence type="ECO:0000259" key="5">
    <source>
        <dbReference type="Pfam" id="PF04355"/>
    </source>
</evidence>
<dbReference type="GO" id="GO:0043165">
    <property type="term" value="P:Gram-negative-bacterium-type cell outer membrane assembly"/>
    <property type="evidence" value="ECO:0007669"/>
    <property type="project" value="TreeGrafter"/>
</dbReference>
<feature type="chain" id="PRO_5002141374" evidence="4">
    <location>
        <begin position="25"/>
        <end position="164"/>
    </location>
</feature>